<dbReference type="GO" id="GO:0003924">
    <property type="term" value="F:GTPase activity"/>
    <property type="evidence" value="ECO:0007669"/>
    <property type="project" value="InterPro"/>
</dbReference>
<dbReference type="Proteomes" id="UP000198558">
    <property type="component" value="Unassembled WGS sequence"/>
</dbReference>
<dbReference type="PRINTS" id="PR00315">
    <property type="entry name" value="ELONGATNFCT"/>
</dbReference>
<dbReference type="InterPro" id="IPR005517">
    <property type="entry name" value="Transl_elong_EFG/EF2_IV"/>
</dbReference>
<dbReference type="GeneID" id="78288728"/>
<dbReference type="CDD" id="cd03711">
    <property type="entry name" value="Tet_C"/>
    <property type="match status" value="1"/>
</dbReference>
<dbReference type="InterPro" id="IPR009000">
    <property type="entry name" value="Transl_B-barrel_sf"/>
</dbReference>
<dbReference type="InterPro" id="IPR035647">
    <property type="entry name" value="EFG_III/V"/>
</dbReference>
<accession>A0A1I0FQL1</accession>
<dbReference type="InterPro" id="IPR000795">
    <property type="entry name" value="T_Tr_GTP-bd_dom"/>
</dbReference>
<dbReference type="Gene3D" id="3.30.230.10">
    <property type="match status" value="1"/>
</dbReference>
<dbReference type="InterPro" id="IPR041095">
    <property type="entry name" value="EFG_II"/>
</dbReference>
<dbReference type="Gene3D" id="3.40.50.300">
    <property type="entry name" value="P-loop containing nucleotide triphosphate hydrolases"/>
    <property type="match status" value="1"/>
</dbReference>
<dbReference type="Pfam" id="PF00009">
    <property type="entry name" value="GTP_EFTU"/>
    <property type="match status" value="1"/>
</dbReference>
<keyword evidence="3" id="KW-0648">Protein biosynthesis</keyword>
<evidence type="ECO:0000313" key="7">
    <source>
        <dbReference type="EMBL" id="SET60741.1"/>
    </source>
</evidence>
<dbReference type="GO" id="GO:0006412">
    <property type="term" value="P:translation"/>
    <property type="evidence" value="ECO:0007669"/>
    <property type="project" value="UniProtKB-KW"/>
</dbReference>
<dbReference type="SMART" id="SM00889">
    <property type="entry name" value="EFG_IV"/>
    <property type="match status" value="1"/>
</dbReference>
<keyword evidence="5" id="KW-0046">Antibiotic resistance</keyword>
<protein>
    <submittedName>
        <fullName evidence="7">Small GTP-binding protein domain-containing protein</fullName>
    </submittedName>
</protein>
<dbReference type="SUPFAM" id="SSF54211">
    <property type="entry name" value="Ribosomal protein S5 domain 2-like"/>
    <property type="match status" value="1"/>
</dbReference>
<sequence length="853" mass="98253">MKKIVLGILAHVDAGKTTLTESVLYLSKAIRTLGRVDHGDAFLDYNVQERNRGITIFSKQAVFNWNDCQITLIDTPGHVDFSTEMERTLQVLDYAILVISGIDGVQVHSETIWKLLQHYQIPTFIFINKMDNIHANKEELLSELKKRLNEQCYDFENLDDDFYENIALNNEVLLEYYLKHNTLPKEMLIEEIIKRQLFPCFFGSALKMEGIDTFLNEFTSYIKEKEYPEDFGARVFKISHDKQGNRLTHLKITGGTLKTKAQIGKDEKVDQIRIYSGNKYQLVNEVKAGDICVIKGFKNIMAGQGLGIEEEIIQPVLSPYMDYRIILPEDHDWHQTLEKLSLLAQEDPQLHINYNNHTQEIHVQLMGAIQIEVLKNLINERFGLNVSFDHGKIIYKETILEAVEGVGHFEPLRHYAEVHLLLEPGKPGSGLEYGVNCKDEVLSSSYQRLILTHLKEKEHLGVLTGSAITDMKITLISGKAHLKHTEGGDFREATYRAVRQGLKSTKSILLEPYFDFTLELPVEFLSKAIYDIEAMKGSFVMPDIHREVVSITGSAPVSRMQNYQSEVINYTKGKGRLICQVAGYHPCQDEDEVIKQINYDSETDKDNPTGSVFCSHGAGYNVKWDEVEKHMHIPLQLKKTSRIEEKYQQTTKFDDADKELEEIFTKTYGPVKNRNFMKETPRKLLNEPVYKHIPECYLIDGYNVIHSWPDLKELAKDNLDAARSRLIDIMCNYQGYKKCILILVFDAYKVKDNLGSSYKYHNIYIVYTKEAQTADMYIERTTHELASKYSITVATSDALEQLIVLGQGAKRISSRELRLEIEYLDKEKLAEFKSRQPKGYNYLLQDLKKYHKE</sequence>
<dbReference type="Pfam" id="PF03764">
    <property type="entry name" value="EFG_IV"/>
    <property type="match status" value="1"/>
</dbReference>
<dbReference type="InterPro" id="IPR005225">
    <property type="entry name" value="Small_GTP-bd"/>
</dbReference>
<evidence type="ECO:0000256" key="3">
    <source>
        <dbReference type="ARBA" id="ARBA00022917"/>
    </source>
</evidence>
<dbReference type="Gene3D" id="2.40.30.10">
    <property type="entry name" value="Translation factors"/>
    <property type="match status" value="1"/>
</dbReference>
<dbReference type="CDD" id="cd10912">
    <property type="entry name" value="PIN_YacP-like"/>
    <property type="match status" value="1"/>
</dbReference>
<dbReference type="GO" id="GO:0046677">
    <property type="term" value="P:response to antibiotic"/>
    <property type="evidence" value="ECO:0007669"/>
    <property type="project" value="UniProtKB-KW"/>
</dbReference>
<dbReference type="InterPro" id="IPR010298">
    <property type="entry name" value="YacP-like"/>
</dbReference>
<dbReference type="GO" id="GO:0005525">
    <property type="term" value="F:GTP binding"/>
    <property type="evidence" value="ECO:0007669"/>
    <property type="project" value="UniProtKB-KW"/>
</dbReference>
<dbReference type="Pfam" id="PF05991">
    <property type="entry name" value="NYN_YacP"/>
    <property type="match status" value="1"/>
</dbReference>
<dbReference type="Pfam" id="PF00679">
    <property type="entry name" value="EFG_C"/>
    <property type="match status" value="1"/>
</dbReference>
<dbReference type="RefSeq" id="WP_092354504.1">
    <property type="nucleotide sequence ID" value="NZ_FOIN01000021.1"/>
</dbReference>
<dbReference type="SUPFAM" id="SSF52540">
    <property type="entry name" value="P-loop containing nucleoside triphosphate hydrolases"/>
    <property type="match status" value="1"/>
</dbReference>
<dbReference type="PANTHER" id="PTHR43261">
    <property type="entry name" value="TRANSLATION ELONGATION FACTOR G-RELATED"/>
    <property type="match status" value="1"/>
</dbReference>
<dbReference type="InterPro" id="IPR053905">
    <property type="entry name" value="EF-G-like_DII"/>
</dbReference>
<dbReference type="InterPro" id="IPR035650">
    <property type="entry name" value="Tet_C"/>
</dbReference>
<dbReference type="PROSITE" id="PS00301">
    <property type="entry name" value="G_TR_1"/>
    <property type="match status" value="1"/>
</dbReference>
<proteinExistence type="predicted"/>
<evidence type="ECO:0000256" key="2">
    <source>
        <dbReference type="ARBA" id="ARBA00022741"/>
    </source>
</evidence>
<evidence type="ECO:0000259" key="6">
    <source>
        <dbReference type="PROSITE" id="PS51722"/>
    </source>
</evidence>
<gene>
    <name evidence="7" type="ORF">SAMN04489758_12146</name>
</gene>
<feature type="domain" description="Tr-type G" evidence="6">
    <location>
        <begin position="1"/>
        <end position="226"/>
    </location>
</feature>
<evidence type="ECO:0000313" key="8">
    <source>
        <dbReference type="Proteomes" id="UP000198558"/>
    </source>
</evidence>
<comment type="function">
    <text evidence="1">Abolishes the inhibitory effect of tetracyclin on protein synthesis by a non-covalent modification of the ribosomes.</text>
</comment>
<dbReference type="InterPro" id="IPR027417">
    <property type="entry name" value="P-loop_NTPase"/>
</dbReference>
<dbReference type="Gene3D" id="3.30.70.870">
    <property type="entry name" value="Elongation Factor G (Translational Gtpase), domain 3"/>
    <property type="match status" value="1"/>
</dbReference>
<organism evidence="7 8">
    <name type="scientific">Thomasclavelia cocleata</name>
    <dbReference type="NCBI Taxonomy" id="69824"/>
    <lineage>
        <taxon>Bacteria</taxon>
        <taxon>Bacillati</taxon>
        <taxon>Bacillota</taxon>
        <taxon>Erysipelotrichia</taxon>
        <taxon>Erysipelotrichales</taxon>
        <taxon>Coprobacillaceae</taxon>
        <taxon>Thomasclavelia</taxon>
    </lineage>
</organism>
<dbReference type="Pfam" id="PF22042">
    <property type="entry name" value="EF-G_D2"/>
    <property type="match status" value="1"/>
</dbReference>
<dbReference type="SMART" id="SM00838">
    <property type="entry name" value="EFG_C"/>
    <property type="match status" value="1"/>
</dbReference>
<dbReference type="NCBIfam" id="TIGR00231">
    <property type="entry name" value="small_GTP"/>
    <property type="match status" value="1"/>
</dbReference>
<dbReference type="InterPro" id="IPR020568">
    <property type="entry name" value="Ribosomal_Su5_D2-typ_SF"/>
</dbReference>
<dbReference type="InterPro" id="IPR014721">
    <property type="entry name" value="Ribsml_uS5_D2-typ_fold_subgr"/>
</dbReference>
<evidence type="ECO:0000256" key="1">
    <source>
        <dbReference type="ARBA" id="ARBA00003987"/>
    </source>
</evidence>
<name>A0A1I0FQL1_9FIRM</name>
<dbReference type="AlphaFoldDB" id="A0A1I0FQL1"/>
<evidence type="ECO:0000256" key="5">
    <source>
        <dbReference type="ARBA" id="ARBA00023251"/>
    </source>
</evidence>
<reference evidence="8" key="1">
    <citation type="submission" date="2016-10" db="EMBL/GenBank/DDBJ databases">
        <authorList>
            <person name="Varghese N."/>
            <person name="Submissions S."/>
        </authorList>
    </citation>
    <scope>NUCLEOTIDE SEQUENCE [LARGE SCALE GENOMIC DNA]</scope>
    <source>
        <strain evidence="8">DSM 1551</strain>
    </source>
</reference>
<keyword evidence="8" id="KW-1185">Reference proteome</keyword>
<dbReference type="SUPFAM" id="SSF54980">
    <property type="entry name" value="EF-G C-terminal domain-like"/>
    <property type="match status" value="2"/>
</dbReference>
<evidence type="ECO:0000256" key="4">
    <source>
        <dbReference type="ARBA" id="ARBA00023134"/>
    </source>
</evidence>
<dbReference type="InterPro" id="IPR031157">
    <property type="entry name" value="G_TR_CS"/>
</dbReference>
<dbReference type="Pfam" id="PF14492">
    <property type="entry name" value="EFG_III"/>
    <property type="match status" value="1"/>
</dbReference>
<dbReference type="EMBL" id="FOIN01000021">
    <property type="protein sequence ID" value="SET60741.1"/>
    <property type="molecule type" value="Genomic_DNA"/>
</dbReference>
<dbReference type="PANTHER" id="PTHR43261:SF1">
    <property type="entry name" value="RIBOSOME-RELEASING FACTOR 2, MITOCHONDRIAL"/>
    <property type="match status" value="1"/>
</dbReference>
<dbReference type="InterPro" id="IPR000640">
    <property type="entry name" value="EFG_V-like"/>
</dbReference>
<dbReference type="SUPFAM" id="SSF50447">
    <property type="entry name" value="Translation proteins"/>
    <property type="match status" value="1"/>
</dbReference>
<dbReference type="PROSITE" id="PS51722">
    <property type="entry name" value="G_TR_2"/>
    <property type="match status" value="1"/>
</dbReference>
<keyword evidence="2" id="KW-0547">Nucleotide-binding</keyword>
<keyword evidence="4" id="KW-0342">GTP-binding</keyword>
<dbReference type="Gene3D" id="3.30.70.240">
    <property type="match status" value="1"/>
</dbReference>
<dbReference type="OrthoDB" id="9801472at2"/>
<dbReference type="GO" id="GO:0032790">
    <property type="term" value="P:ribosome disassembly"/>
    <property type="evidence" value="ECO:0007669"/>
    <property type="project" value="TreeGrafter"/>
</dbReference>